<evidence type="ECO:0000259" key="2">
    <source>
        <dbReference type="Pfam" id="PF20241"/>
    </source>
</evidence>
<proteinExistence type="predicted"/>
<organism evidence="3 4">
    <name type="scientific">Miscanthus lutarioriparius</name>
    <dbReference type="NCBI Taxonomy" id="422564"/>
    <lineage>
        <taxon>Eukaryota</taxon>
        <taxon>Viridiplantae</taxon>
        <taxon>Streptophyta</taxon>
        <taxon>Embryophyta</taxon>
        <taxon>Tracheophyta</taxon>
        <taxon>Spermatophyta</taxon>
        <taxon>Magnoliopsida</taxon>
        <taxon>Liliopsida</taxon>
        <taxon>Poales</taxon>
        <taxon>Poaceae</taxon>
        <taxon>PACMAD clade</taxon>
        <taxon>Panicoideae</taxon>
        <taxon>Andropogonodae</taxon>
        <taxon>Andropogoneae</taxon>
        <taxon>Saccharinae</taxon>
        <taxon>Miscanthus</taxon>
    </lineage>
</organism>
<feature type="region of interest" description="Disordered" evidence="1">
    <location>
        <begin position="16"/>
        <end position="76"/>
    </location>
</feature>
<reference evidence="3" key="1">
    <citation type="submission" date="2020-10" db="EMBL/GenBank/DDBJ databases">
        <authorList>
            <person name="Han B."/>
            <person name="Lu T."/>
            <person name="Zhao Q."/>
            <person name="Huang X."/>
            <person name="Zhao Y."/>
        </authorList>
    </citation>
    <scope>NUCLEOTIDE SEQUENCE</scope>
</reference>
<evidence type="ECO:0000256" key="1">
    <source>
        <dbReference type="SAM" id="MobiDB-lite"/>
    </source>
</evidence>
<feature type="domain" description="DUF6598" evidence="2">
    <location>
        <begin position="59"/>
        <end position="213"/>
    </location>
</feature>
<comment type="caution">
    <text evidence="3">The sequence shown here is derived from an EMBL/GenBank/DDBJ whole genome shotgun (WGS) entry which is preliminary data.</text>
</comment>
<dbReference type="EMBL" id="CAJGYO010000005">
    <property type="protein sequence ID" value="CAD6233171.1"/>
    <property type="molecule type" value="Genomic_DNA"/>
</dbReference>
<dbReference type="Pfam" id="PF20241">
    <property type="entry name" value="DUF6598"/>
    <property type="match status" value="1"/>
</dbReference>
<dbReference type="Proteomes" id="UP000604825">
    <property type="component" value="Unassembled WGS sequence"/>
</dbReference>
<gene>
    <name evidence="3" type="ORF">NCGR_LOCUS22646</name>
</gene>
<dbReference type="InterPro" id="IPR046533">
    <property type="entry name" value="DUF6598"/>
</dbReference>
<accession>A0A811P449</accession>
<dbReference type="PANTHER" id="PTHR33065:SF88">
    <property type="entry name" value="OS11G0104220 PROTEIN"/>
    <property type="match status" value="1"/>
</dbReference>
<name>A0A811P449_9POAL</name>
<keyword evidence="4" id="KW-1185">Reference proteome</keyword>
<evidence type="ECO:0000313" key="3">
    <source>
        <dbReference type="EMBL" id="CAD6233171.1"/>
    </source>
</evidence>
<sequence length="220" mass="24511">MDGAKLQKFDGWVLHTTNEDGERGEDDAIALPKDCSSGPEDGDSDLENHDSGLNDSGMASKDSSDESHQREPLGQRPGRKLEITYLVIPNAIEANVEVKLKLKDLGSRSHAVYGKIKASATDYRNKSVHLFSCERGTSLSFPSGSTSILPLSPSMVAVPCRWHLELHIEVDLTVIATCDSQEEQVKNLKFSLEFTREIMSQEREVDDDQVEVNIKWYPTY</sequence>
<evidence type="ECO:0000313" key="4">
    <source>
        <dbReference type="Proteomes" id="UP000604825"/>
    </source>
</evidence>
<dbReference type="PANTHER" id="PTHR33065">
    <property type="entry name" value="OS07G0486400 PROTEIN"/>
    <property type="match status" value="1"/>
</dbReference>
<feature type="compositionally biased region" description="Basic and acidic residues" evidence="1">
    <location>
        <begin position="62"/>
        <end position="73"/>
    </location>
</feature>
<protein>
    <recommendedName>
        <fullName evidence="2">DUF6598 domain-containing protein</fullName>
    </recommendedName>
</protein>
<dbReference type="AlphaFoldDB" id="A0A811P449"/>
<dbReference type="OrthoDB" id="670781at2759"/>